<dbReference type="Proteomes" id="UP000238563">
    <property type="component" value="Unassembled WGS sequence"/>
</dbReference>
<comment type="caution">
    <text evidence="6">The sequence shown here is derived from an EMBL/GenBank/DDBJ whole genome shotgun (WGS) entry which is preliminary data.</text>
</comment>
<dbReference type="PROSITE" id="PS00622">
    <property type="entry name" value="HTH_LUXR_1"/>
    <property type="match status" value="1"/>
</dbReference>
<protein>
    <submittedName>
        <fullName evidence="6">DNA-binding response regulator</fullName>
    </submittedName>
</protein>
<dbReference type="AlphaFoldDB" id="A0A2S9JPV6"/>
<dbReference type="Gene3D" id="3.40.50.2300">
    <property type="match status" value="1"/>
</dbReference>
<dbReference type="SMART" id="SM00448">
    <property type="entry name" value="REC"/>
    <property type="match status" value="1"/>
</dbReference>
<dbReference type="InterPro" id="IPR058245">
    <property type="entry name" value="NreC/VraR/RcsB-like_REC"/>
</dbReference>
<dbReference type="CDD" id="cd17535">
    <property type="entry name" value="REC_NarL-like"/>
    <property type="match status" value="1"/>
</dbReference>
<feature type="domain" description="Response regulatory" evidence="5">
    <location>
        <begin position="4"/>
        <end position="122"/>
    </location>
</feature>
<dbReference type="SUPFAM" id="SSF52172">
    <property type="entry name" value="CheY-like"/>
    <property type="match status" value="1"/>
</dbReference>
<evidence type="ECO:0000256" key="2">
    <source>
        <dbReference type="ARBA" id="ARBA00023125"/>
    </source>
</evidence>
<reference evidence="6 7" key="1">
    <citation type="submission" date="2018-02" db="EMBL/GenBank/DDBJ databases">
        <title>The draft genome of Phyllobacterium myrsinacearum DSM5892.</title>
        <authorList>
            <person name="Li L."/>
            <person name="Liu L."/>
            <person name="Zhang X."/>
            <person name="Wang T."/>
        </authorList>
    </citation>
    <scope>NUCLEOTIDE SEQUENCE [LARGE SCALE GENOMIC DNA]</scope>
    <source>
        <strain evidence="6 7">DSM 5892</strain>
    </source>
</reference>
<dbReference type="PROSITE" id="PS50110">
    <property type="entry name" value="RESPONSE_REGULATORY"/>
    <property type="match status" value="1"/>
</dbReference>
<accession>A0A2S9JPV6</accession>
<sequence>MSTTIVIADDHAVVREGIRGLLRIDPGFTVLAEAENGETAILMVREHRPDVLLLDLMMPGMGDAAEAMIGLIRKASPETHIMILTSSDDDRLAFKAIEAGAHSFLLKSMRGEHLLNAIHAAGKGTPTLHPLVAQRLLNSIRNPQPRQFEDLTARELEVLRCLAEGGSNAKIAAELNITEKTVKAHLGSIMSKLDLTDRTQAVALAWRAGLMKQ</sequence>
<evidence type="ECO:0000259" key="5">
    <source>
        <dbReference type="PROSITE" id="PS50110"/>
    </source>
</evidence>
<keyword evidence="1 3" id="KW-0597">Phosphoprotein</keyword>
<dbReference type="InterPro" id="IPR011006">
    <property type="entry name" value="CheY-like_superfamily"/>
</dbReference>
<dbReference type="Pfam" id="PF00072">
    <property type="entry name" value="Response_reg"/>
    <property type="match status" value="1"/>
</dbReference>
<dbReference type="OrthoDB" id="9814495at2"/>
<evidence type="ECO:0000256" key="3">
    <source>
        <dbReference type="PROSITE-ProRule" id="PRU00169"/>
    </source>
</evidence>
<dbReference type="GO" id="GO:0000160">
    <property type="term" value="P:phosphorelay signal transduction system"/>
    <property type="evidence" value="ECO:0007669"/>
    <property type="project" value="InterPro"/>
</dbReference>
<dbReference type="Pfam" id="PF00196">
    <property type="entry name" value="GerE"/>
    <property type="match status" value="1"/>
</dbReference>
<dbReference type="PROSITE" id="PS50043">
    <property type="entry name" value="HTH_LUXR_2"/>
    <property type="match status" value="1"/>
</dbReference>
<feature type="modified residue" description="4-aspartylphosphate" evidence="3">
    <location>
        <position position="55"/>
    </location>
</feature>
<evidence type="ECO:0000259" key="4">
    <source>
        <dbReference type="PROSITE" id="PS50043"/>
    </source>
</evidence>
<dbReference type="RefSeq" id="WP_105733453.1">
    <property type="nucleotide sequence ID" value="NZ_PVBT01000002.1"/>
</dbReference>
<keyword evidence="7" id="KW-1185">Reference proteome</keyword>
<dbReference type="EMBL" id="PVBT01000002">
    <property type="protein sequence ID" value="PRD55224.1"/>
    <property type="molecule type" value="Genomic_DNA"/>
</dbReference>
<dbReference type="SUPFAM" id="SSF46894">
    <property type="entry name" value="C-terminal effector domain of the bipartite response regulators"/>
    <property type="match status" value="1"/>
</dbReference>
<dbReference type="InterPro" id="IPR001789">
    <property type="entry name" value="Sig_transdc_resp-reg_receiver"/>
</dbReference>
<keyword evidence="2 6" id="KW-0238">DNA-binding</keyword>
<proteinExistence type="predicted"/>
<name>A0A2S9JPV6_9HYPH</name>
<gene>
    <name evidence="6" type="ORF">C5750_08605</name>
</gene>
<dbReference type="InterPro" id="IPR016032">
    <property type="entry name" value="Sig_transdc_resp-reg_C-effctor"/>
</dbReference>
<evidence type="ECO:0000256" key="1">
    <source>
        <dbReference type="ARBA" id="ARBA00022553"/>
    </source>
</evidence>
<dbReference type="GO" id="GO:0003677">
    <property type="term" value="F:DNA binding"/>
    <property type="evidence" value="ECO:0007669"/>
    <property type="project" value="UniProtKB-KW"/>
</dbReference>
<dbReference type="GO" id="GO:0006355">
    <property type="term" value="P:regulation of DNA-templated transcription"/>
    <property type="evidence" value="ECO:0007669"/>
    <property type="project" value="InterPro"/>
</dbReference>
<dbReference type="PANTHER" id="PTHR43214">
    <property type="entry name" value="TWO-COMPONENT RESPONSE REGULATOR"/>
    <property type="match status" value="1"/>
</dbReference>
<dbReference type="CDD" id="cd06170">
    <property type="entry name" value="LuxR_C_like"/>
    <property type="match status" value="1"/>
</dbReference>
<evidence type="ECO:0000313" key="7">
    <source>
        <dbReference type="Proteomes" id="UP000238563"/>
    </source>
</evidence>
<dbReference type="PRINTS" id="PR00038">
    <property type="entry name" value="HTHLUXR"/>
</dbReference>
<dbReference type="InterPro" id="IPR039420">
    <property type="entry name" value="WalR-like"/>
</dbReference>
<dbReference type="PANTHER" id="PTHR43214:SF43">
    <property type="entry name" value="TWO-COMPONENT RESPONSE REGULATOR"/>
    <property type="match status" value="1"/>
</dbReference>
<feature type="domain" description="HTH luxR-type" evidence="4">
    <location>
        <begin position="144"/>
        <end position="209"/>
    </location>
</feature>
<evidence type="ECO:0000313" key="6">
    <source>
        <dbReference type="EMBL" id="PRD55224.1"/>
    </source>
</evidence>
<organism evidence="6 7">
    <name type="scientific">Phyllobacterium myrsinacearum</name>
    <dbReference type="NCBI Taxonomy" id="28101"/>
    <lineage>
        <taxon>Bacteria</taxon>
        <taxon>Pseudomonadati</taxon>
        <taxon>Pseudomonadota</taxon>
        <taxon>Alphaproteobacteria</taxon>
        <taxon>Hyphomicrobiales</taxon>
        <taxon>Phyllobacteriaceae</taxon>
        <taxon>Phyllobacterium</taxon>
    </lineage>
</organism>
<dbReference type="SMART" id="SM00421">
    <property type="entry name" value="HTH_LUXR"/>
    <property type="match status" value="1"/>
</dbReference>
<dbReference type="InterPro" id="IPR000792">
    <property type="entry name" value="Tscrpt_reg_LuxR_C"/>
</dbReference>